<keyword evidence="2 4" id="KW-0560">Oxidoreductase</keyword>
<comment type="function">
    <text evidence="4">The branched-chain alpha-keto dehydrogenase complex catalyzes the overall conversion of alpha-keto acids to acyl-CoA and CO(2). It contains multiple copies of three enzymatic components: branched-chain alpha-keto acid decarboxylase (E1), lipoamide acyltransferase (E2) and lipoamide dehydrogenase (E3).</text>
</comment>
<dbReference type="PANTHER" id="PTHR43380">
    <property type="entry name" value="2-OXOISOVALERATE DEHYDROGENASE SUBUNIT ALPHA, MITOCHONDRIAL"/>
    <property type="match status" value="1"/>
</dbReference>
<name>A0ABP9AT61_9MICO</name>
<feature type="domain" description="Dehydrogenase E1 component" evidence="5">
    <location>
        <begin position="54"/>
        <end position="312"/>
    </location>
</feature>
<dbReference type="CDD" id="cd02000">
    <property type="entry name" value="TPP_E1_PDC_ADC_BCADC"/>
    <property type="match status" value="1"/>
</dbReference>
<evidence type="ECO:0000259" key="5">
    <source>
        <dbReference type="Pfam" id="PF00676"/>
    </source>
</evidence>
<dbReference type="InterPro" id="IPR001017">
    <property type="entry name" value="DH_E1"/>
</dbReference>
<dbReference type="Proteomes" id="UP001501645">
    <property type="component" value="Unassembled WGS sequence"/>
</dbReference>
<proteinExistence type="inferred from homology"/>
<keyword evidence="3 4" id="KW-0786">Thiamine pyrophosphate</keyword>
<comment type="catalytic activity">
    <reaction evidence="4">
        <text>N(6)-[(R)-lipoyl]-L-lysyl-[protein] + 3-methyl-2-oxobutanoate + H(+) = N(6)-[(R)-S(8)-2-methylpropanoyldihydrolipoyl]-L-lysyl-[protein] + CO2</text>
        <dbReference type="Rhea" id="RHEA:13457"/>
        <dbReference type="Rhea" id="RHEA-COMP:10474"/>
        <dbReference type="Rhea" id="RHEA-COMP:10497"/>
        <dbReference type="ChEBI" id="CHEBI:11851"/>
        <dbReference type="ChEBI" id="CHEBI:15378"/>
        <dbReference type="ChEBI" id="CHEBI:16526"/>
        <dbReference type="ChEBI" id="CHEBI:83099"/>
        <dbReference type="ChEBI" id="CHEBI:83142"/>
        <dbReference type="EC" id="1.2.4.4"/>
    </reaction>
</comment>
<protein>
    <recommendedName>
        <fullName evidence="4">2-oxoisovalerate dehydrogenase subunit alpha</fullName>
        <ecNumber evidence="4">1.2.4.4</ecNumber>
    </recommendedName>
    <alternativeName>
        <fullName evidence="4">Branched-chain alpha-keto acid dehydrogenase E1 component alpha chain</fullName>
    </alternativeName>
</protein>
<comment type="caution">
    <text evidence="6">The sequence shown here is derived from an EMBL/GenBank/DDBJ whole genome shotgun (WGS) entry which is preliminary data.</text>
</comment>
<accession>A0ABP9AT61</accession>
<evidence type="ECO:0000256" key="2">
    <source>
        <dbReference type="ARBA" id="ARBA00023002"/>
    </source>
</evidence>
<comment type="similarity">
    <text evidence="4">Belongs to the BCKDHA family.</text>
</comment>
<gene>
    <name evidence="6" type="ORF">GCM10023351_34190</name>
</gene>
<organism evidence="6 7">
    <name type="scientific">Microbacterium gilvum</name>
    <dbReference type="NCBI Taxonomy" id="1336204"/>
    <lineage>
        <taxon>Bacteria</taxon>
        <taxon>Bacillati</taxon>
        <taxon>Actinomycetota</taxon>
        <taxon>Actinomycetes</taxon>
        <taxon>Micrococcales</taxon>
        <taxon>Microbacteriaceae</taxon>
        <taxon>Microbacterium</taxon>
    </lineage>
</organism>
<evidence type="ECO:0000256" key="3">
    <source>
        <dbReference type="ARBA" id="ARBA00023052"/>
    </source>
</evidence>
<dbReference type="RefSeq" id="WP_345442100.1">
    <property type="nucleotide sequence ID" value="NZ_BAABKO010000007.1"/>
</dbReference>
<dbReference type="InterPro" id="IPR050771">
    <property type="entry name" value="Alpha-ketoacid_DH_E1_comp"/>
</dbReference>
<evidence type="ECO:0000313" key="7">
    <source>
        <dbReference type="Proteomes" id="UP001501645"/>
    </source>
</evidence>
<dbReference type="Pfam" id="PF00676">
    <property type="entry name" value="E1_dh"/>
    <property type="match status" value="1"/>
</dbReference>
<sequence>MSIAIPAPRSELVEGIDAPLSLISPDGSRRHEPVLDPHLGDVDETVLTDLYVDMAVVRRLDEEAFALTRQGELVLWPPSRGQEAAQVGAARAIRDDDFVFGSYREHAFALLRGVDLGEMLSVWRGAALSGWDPLVHRLAPSQIIIGAQTLHATGYAMAARRAGGDDIALACFGDGATSEGDVNEAMVFASSFRAPVVFLCQNNQYAISEPVRVQSATPLALRATGFGIPALRVDGNDVLAVRAAVRLAAEHARSGKGPSFVEAVTYRMGPHTTTDDPARYRDDAEVAAWRAKDPLDRLERHLARIGAPVDRIREEAGIRCDALAARLRDAVVRAEAPAPETLFDHVLTAPTRRLERQRAEHLAFAASVEGGAR</sequence>
<evidence type="ECO:0000313" key="6">
    <source>
        <dbReference type="EMBL" id="GAA4785574.1"/>
    </source>
</evidence>
<dbReference type="EMBL" id="BAABKO010000007">
    <property type="protein sequence ID" value="GAA4785574.1"/>
    <property type="molecule type" value="Genomic_DNA"/>
</dbReference>
<reference evidence="7" key="1">
    <citation type="journal article" date="2019" name="Int. J. Syst. Evol. Microbiol.">
        <title>The Global Catalogue of Microorganisms (GCM) 10K type strain sequencing project: providing services to taxonomists for standard genome sequencing and annotation.</title>
        <authorList>
            <consortium name="The Broad Institute Genomics Platform"/>
            <consortium name="The Broad Institute Genome Sequencing Center for Infectious Disease"/>
            <person name="Wu L."/>
            <person name="Ma J."/>
        </authorList>
    </citation>
    <scope>NUCLEOTIDE SEQUENCE [LARGE SCALE GENOMIC DNA]</scope>
    <source>
        <strain evidence="7">JCM 18537</strain>
    </source>
</reference>
<evidence type="ECO:0000256" key="1">
    <source>
        <dbReference type="ARBA" id="ARBA00001964"/>
    </source>
</evidence>
<evidence type="ECO:0000256" key="4">
    <source>
        <dbReference type="RuleBase" id="RU365014"/>
    </source>
</evidence>
<dbReference type="InterPro" id="IPR029061">
    <property type="entry name" value="THDP-binding"/>
</dbReference>
<comment type="cofactor">
    <cofactor evidence="1 4">
        <name>thiamine diphosphate</name>
        <dbReference type="ChEBI" id="CHEBI:58937"/>
    </cofactor>
</comment>
<dbReference type="Gene3D" id="3.40.50.970">
    <property type="match status" value="1"/>
</dbReference>
<dbReference type="EC" id="1.2.4.4" evidence="4"/>
<dbReference type="PANTHER" id="PTHR43380:SF1">
    <property type="entry name" value="2-OXOISOVALERATE DEHYDROGENASE SUBUNIT ALPHA, MITOCHONDRIAL"/>
    <property type="match status" value="1"/>
</dbReference>
<keyword evidence="7" id="KW-1185">Reference proteome</keyword>
<dbReference type="SUPFAM" id="SSF52518">
    <property type="entry name" value="Thiamin diphosphate-binding fold (THDP-binding)"/>
    <property type="match status" value="1"/>
</dbReference>